<evidence type="ECO:0000256" key="4">
    <source>
        <dbReference type="ARBA" id="ARBA00022989"/>
    </source>
</evidence>
<accession>A0A1W5D720</accession>
<feature type="transmembrane region" description="Helical" evidence="6">
    <location>
        <begin position="338"/>
        <end position="356"/>
    </location>
</feature>
<comment type="subcellular location">
    <subcellularLocation>
        <location evidence="1">Membrane</location>
        <topology evidence="1">Multi-pass membrane protein</topology>
    </subcellularLocation>
</comment>
<dbReference type="Gene3D" id="1.20.1250.20">
    <property type="entry name" value="MFS general substrate transporter like domains"/>
    <property type="match status" value="2"/>
</dbReference>
<evidence type="ECO:0000256" key="3">
    <source>
        <dbReference type="ARBA" id="ARBA00022692"/>
    </source>
</evidence>
<sequence length="490" mass="55091">MDAMYDTPVLPDESATKYRSLEDNLGEPLDRLAETKLRWKCDLHVLPAITVLYLLAFIDRVNIGNARIQGLEKDLKMKGHDYNVALFVFFIPYILFEVPSNILLRKIAPSTWLSSIMFCWGVVTVCQGVTQSYAGLIVCRFLLGLFEAGFVPGCIYLISMYYQRYELQWRINLFFCAGILSGAFGGLLAFALANMAGVAGYNGWRWIFIIEGLGTVVIAAVSKFFIVDWPETSKFLNDDERHLLLRRLRIDVAEAKMDRLDKKAARRIFGDWKIYAGITMYFGVVNTGYSISFLTPTILKELGWTSIRAQVLSIPIYIVSCSFTLLAAFTADRLRHRYAFTMIGVLVATVGYSILLAQQRVPVSARYLAVYLITVGGYITQPVTLVWLNNNMGGHYKRSVSSALQVGIGNCGGIVASNIYITSQAPTYRVGYAVGLGLLWLCGMACTVFFVGLRMENKKRNNGGRDDRYSLPEEELENLGDDHPRFRFGY</sequence>
<dbReference type="FunFam" id="1.20.1250.20:FF:000068">
    <property type="entry name" value="MFS general substrate transporter"/>
    <property type="match status" value="1"/>
</dbReference>
<reference evidence="9" key="1">
    <citation type="submission" date="2017-03" db="EMBL/GenBank/DDBJ databases">
        <authorList>
            <person name="Sharma R."/>
            <person name="Thines M."/>
        </authorList>
    </citation>
    <scope>NUCLEOTIDE SEQUENCE [LARGE SCALE GENOMIC DNA]</scope>
</reference>
<feature type="transmembrane region" description="Helical" evidence="6">
    <location>
        <begin position="368"/>
        <end position="388"/>
    </location>
</feature>
<feature type="transmembrane region" description="Helical" evidence="6">
    <location>
        <begin position="433"/>
        <end position="453"/>
    </location>
</feature>
<name>A0A1W5D720_9LECA</name>
<feature type="transmembrane region" description="Helical" evidence="6">
    <location>
        <begin position="272"/>
        <end position="291"/>
    </location>
</feature>
<feature type="transmembrane region" description="Helical" evidence="6">
    <location>
        <begin position="171"/>
        <end position="192"/>
    </location>
</feature>
<proteinExistence type="predicted"/>
<keyword evidence="2" id="KW-0813">Transport</keyword>
<dbReference type="EMBL" id="FWEW01002652">
    <property type="protein sequence ID" value="SLM38689.1"/>
    <property type="molecule type" value="Genomic_DNA"/>
</dbReference>
<evidence type="ECO:0000259" key="7">
    <source>
        <dbReference type="PROSITE" id="PS50850"/>
    </source>
</evidence>
<feature type="transmembrane region" description="Helical" evidence="6">
    <location>
        <begin position="84"/>
        <end position="104"/>
    </location>
</feature>
<evidence type="ECO:0000256" key="2">
    <source>
        <dbReference type="ARBA" id="ARBA00022448"/>
    </source>
</evidence>
<dbReference type="Pfam" id="PF07690">
    <property type="entry name" value="MFS_1"/>
    <property type="match status" value="1"/>
</dbReference>
<feature type="domain" description="Major facilitator superfamily (MFS) profile" evidence="7">
    <location>
        <begin position="45"/>
        <end position="460"/>
    </location>
</feature>
<dbReference type="Proteomes" id="UP000192927">
    <property type="component" value="Unassembled WGS sequence"/>
</dbReference>
<dbReference type="GO" id="GO:0016020">
    <property type="term" value="C:membrane"/>
    <property type="evidence" value="ECO:0007669"/>
    <property type="project" value="UniProtKB-SubCell"/>
</dbReference>
<dbReference type="GO" id="GO:0022857">
    <property type="term" value="F:transmembrane transporter activity"/>
    <property type="evidence" value="ECO:0007669"/>
    <property type="project" value="InterPro"/>
</dbReference>
<evidence type="ECO:0000313" key="9">
    <source>
        <dbReference type="Proteomes" id="UP000192927"/>
    </source>
</evidence>
<dbReference type="FunFam" id="1.20.1250.20:FF:000034">
    <property type="entry name" value="MFS general substrate transporter"/>
    <property type="match status" value="1"/>
</dbReference>
<dbReference type="AlphaFoldDB" id="A0A1W5D720"/>
<dbReference type="InterPro" id="IPR020846">
    <property type="entry name" value="MFS_dom"/>
</dbReference>
<feature type="transmembrane region" description="Helical" evidence="6">
    <location>
        <begin position="133"/>
        <end position="159"/>
    </location>
</feature>
<dbReference type="PANTHER" id="PTHR43791:SF52">
    <property type="entry name" value="TRANSPORTER, PUTATIVE (AFU_ORTHOLOGUE AFUA_1G11820)-RELATED"/>
    <property type="match status" value="1"/>
</dbReference>
<evidence type="ECO:0000256" key="1">
    <source>
        <dbReference type="ARBA" id="ARBA00004141"/>
    </source>
</evidence>
<dbReference type="InterPro" id="IPR036259">
    <property type="entry name" value="MFS_trans_sf"/>
</dbReference>
<keyword evidence="5 6" id="KW-0472">Membrane</keyword>
<evidence type="ECO:0000313" key="8">
    <source>
        <dbReference type="EMBL" id="SLM38689.1"/>
    </source>
</evidence>
<keyword evidence="9" id="KW-1185">Reference proteome</keyword>
<protein>
    <submittedName>
        <fullName evidence="8">Mfs</fullName>
    </submittedName>
</protein>
<feature type="transmembrane region" description="Helical" evidence="6">
    <location>
        <begin position="204"/>
        <end position="226"/>
    </location>
</feature>
<evidence type="ECO:0000256" key="5">
    <source>
        <dbReference type="ARBA" id="ARBA00023136"/>
    </source>
</evidence>
<dbReference type="PROSITE" id="PS50850">
    <property type="entry name" value="MFS"/>
    <property type="match status" value="1"/>
</dbReference>
<feature type="transmembrane region" description="Helical" evidence="6">
    <location>
        <begin position="311"/>
        <end position="331"/>
    </location>
</feature>
<evidence type="ECO:0000256" key="6">
    <source>
        <dbReference type="SAM" id="Phobius"/>
    </source>
</evidence>
<dbReference type="SUPFAM" id="SSF103473">
    <property type="entry name" value="MFS general substrate transporter"/>
    <property type="match status" value="1"/>
</dbReference>
<dbReference type="PANTHER" id="PTHR43791">
    <property type="entry name" value="PERMEASE-RELATED"/>
    <property type="match status" value="1"/>
</dbReference>
<dbReference type="InterPro" id="IPR011701">
    <property type="entry name" value="MFS"/>
</dbReference>
<keyword evidence="3 6" id="KW-0812">Transmembrane</keyword>
<feature type="transmembrane region" description="Helical" evidence="6">
    <location>
        <begin position="400"/>
        <end position="421"/>
    </location>
</feature>
<keyword evidence="4 6" id="KW-1133">Transmembrane helix</keyword>
<organism evidence="8 9">
    <name type="scientific">Lasallia pustulata</name>
    <dbReference type="NCBI Taxonomy" id="136370"/>
    <lineage>
        <taxon>Eukaryota</taxon>
        <taxon>Fungi</taxon>
        <taxon>Dikarya</taxon>
        <taxon>Ascomycota</taxon>
        <taxon>Pezizomycotina</taxon>
        <taxon>Lecanoromycetes</taxon>
        <taxon>OSLEUM clade</taxon>
        <taxon>Umbilicariomycetidae</taxon>
        <taxon>Umbilicariales</taxon>
        <taxon>Umbilicariaceae</taxon>
        <taxon>Lasallia</taxon>
    </lineage>
</organism>